<reference evidence="3" key="1">
    <citation type="submission" date="2020-07" db="EMBL/GenBank/DDBJ databases">
        <title>Genome sequence and genetic diversity analysis of an under-domesticated orphan crop, white fonio (Digitaria exilis).</title>
        <authorList>
            <person name="Bennetzen J.L."/>
            <person name="Chen S."/>
            <person name="Ma X."/>
            <person name="Wang X."/>
            <person name="Yssel A.E.J."/>
            <person name="Chaluvadi S.R."/>
            <person name="Johnson M."/>
            <person name="Gangashetty P."/>
            <person name="Hamidou F."/>
            <person name="Sanogo M.D."/>
            <person name="Zwaenepoel A."/>
            <person name="Wallace J."/>
            <person name="Van De Peer Y."/>
            <person name="Van Deynze A."/>
        </authorList>
    </citation>
    <scope>NUCLEOTIDE SEQUENCE</scope>
    <source>
        <tissue evidence="3">Leaves</tissue>
    </source>
</reference>
<sequence length="411" mass="44816">MPQYLRRDQQMIRAHTRAQVIQRPAPSSRNARRSLLTFVLVFVVLSSRRTKNPRRRGDATHTEAALHGTLLLPDELHCDRVCDDELYLVFFILISRELKAQVGGLRDFDGSRGGFRAEWRRDDNGVGSMLRWIAGWMLEAVGASTSNQLAAEVVVARRGGHSEPAGQRRCGYKTPRPSGQQQHQLPSSPIPDHAPDRDVARMGAEAPVVTHPAVLFVPFPAQGHVTPMLQLARALAAHGVAATVAVPDFIHRRIASAAGVNGGVALASIPSGIVVLDADDGDPPGFGAIVHSMEHHMPAHLERLLLARPAVACVVVDVLASWAVPVAARCGVPAAGFWPAMLASYRVVAAIPELIERGLISESASPLFRATLEWTRNMAKLTLRWRKPKTIEFRAAIGFRPFWNLDLAGEA</sequence>
<dbReference type="OrthoDB" id="5835829at2759"/>
<keyword evidence="4" id="KW-1185">Reference proteome</keyword>
<comment type="similarity">
    <text evidence="1">Belongs to the UDP-glycosyltransferase family.</text>
</comment>
<evidence type="ECO:0000313" key="3">
    <source>
        <dbReference type="EMBL" id="KAF8704068.1"/>
    </source>
</evidence>
<name>A0A835BPB1_9POAL</name>
<dbReference type="PANTHER" id="PTHR11926">
    <property type="entry name" value="GLUCOSYL/GLUCURONOSYL TRANSFERASES"/>
    <property type="match status" value="1"/>
</dbReference>
<accession>A0A835BPB1</accession>
<feature type="region of interest" description="Disordered" evidence="2">
    <location>
        <begin position="160"/>
        <end position="197"/>
    </location>
</feature>
<feature type="compositionally biased region" description="Polar residues" evidence="2">
    <location>
        <begin position="177"/>
        <end position="187"/>
    </location>
</feature>
<evidence type="ECO:0000313" key="4">
    <source>
        <dbReference type="Proteomes" id="UP000636709"/>
    </source>
</evidence>
<gene>
    <name evidence="3" type="ORF">HU200_031554</name>
</gene>
<dbReference type="SUPFAM" id="SSF53756">
    <property type="entry name" value="UDP-Glycosyltransferase/glycogen phosphorylase"/>
    <property type="match status" value="1"/>
</dbReference>
<dbReference type="EMBL" id="JACEFO010001776">
    <property type="protein sequence ID" value="KAF8704068.1"/>
    <property type="molecule type" value="Genomic_DNA"/>
</dbReference>
<organism evidence="3 4">
    <name type="scientific">Digitaria exilis</name>
    <dbReference type="NCBI Taxonomy" id="1010633"/>
    <lineage>
        <taxon>Eukaryota</taxon>
        <taxon>Viridiplantae</taxon>
        <taxon>Streptophyta</taxon>
        <taxon>Embryophyta</taxon>
        <taxon>Tracheophyta</taxon>
        <taxon>Spermatophyta</taxon>
        <taxon>Magnoliopsida</taxon>
        <taxon>Liliopsida</taxon>
        <taxon>Poales</taxon>
        <taxon>Poaceae</taxon>
        <taxon>PACMAD clade</taxon>
        <taxon>Panicoideae</taxon>
        <taxon>Panicodae</taxon>
        <taxon>Paniceae</taxon>
        <taxon>Anthephorinae</taxon>
        <taxon>Digitaria</taxon>
    </lineage>
</organism>
<dbReference type="AlphaFoldDB" id="A0A835BPB1"/>
<protein>
    <recommendedName>
        <fullName evidence="5">Glycosyltransferase</fullName>
    </recommendedName>
</protein>
<comment type="caution">
    <text evidence="3">The sequence shown here is derived from an EMBL/GenBank/DDBJ whole genome shotgun (WGS) entry which is preliminary data.</text>
</comment>
<dbReference type="Gene3D" id="3.40.50.2000">
    <property type="entry name" value="Glycogen Phosphorylase B"/>
    <property type="match status" value="1"/>
</dbReference>
<dbReference type="Proteomes" id="UP000636709">
    <property type="component" value="Unassembled WGS sequence"/>
</dbReference>
<evidence type="ECO:0008006" key="5">
    <source>
        <dbReference type="Google" id="ProtNLM"/>
    </source>
</evidence>
<proteinExistence type="inferred from homology"/>
<dbReference type="GO" id="GO:0080043">
    <property type="term" value="F:quercetin 3-O-glucosyltransferase activity"/>
    <property type="evidence" value="ECO:0007669"/>
    <property type="project" value="TreeGrafter"/>
</dbReference>
<evidence type="ECO:0000256" key="2">
    <source>
        <dbReference type="SAM" id="MobiDB-lite"/>
    </source>
</evidence>
<evidence type="ECO:0000256" key="1">
    <source>
        <dbReference type="ARBA" id="ARBA00009995"/>
    </source>
</evidence>
<dbReference type="PANTHER" id="PTHR11926:SF1402">
    <property type="entry name" value="GLYCOSYLTRANSFERASE"/>
    <property type="match status" value="1"/>
</dbReference>
<dbReference type="GO" id="GO:0080044">
    <property type="term" value="F:quercetin 7-O-glucosyltransferase activity"/>
    <property type="evidence" value="ECO:0007669"/>
    <property type="project" value="TreeGrafter"/>
</dbReference>